<keyword evidence="2" id="KW-0472">Membrane</keyword>
<feature type="region of interest" description="Disordered" evidence="1">
    <location>
        <begin position="493"/>
        <end position="538"/>
    </location>
</feature>
<feature type="compositionally biased region" description="Polar residues" evidence="1">
    <location>
        <begin position="699"/>
        <end position="708"/>
    </location>
</feature>
<sequence length="823" mass="85906">ITFECGISLTSISTSQYPNLVDFNFTSTASDVIDITDTGIINVLSNFNKLIEICAISNVSVSTCANFTANLQPGSGEIDLGHETVNGGEVVSVFLNLNDSRVGIFEMDLKFDSGLLDFSDLTQGSDWESGQIVYVPPAGTESSVSFGGILHAGAQGPRLHLADVVFTTGGVAGRANFSANVSFIAMNDVDTTPLATDAQRVSDSSRISVEIYSERRRRNAYEPPLAPPPVQGHGIRRLRRETNSADCNVVGDTNGDCVVDLRDVYRLQLYVAESVLNFSSSTGQLLQQTIDERTLTQLDLDGDGELTLTDILELEIITQNLAYEADFNATVDFNATIDRCAIDIYGHIESLSGERPPAEAKVQLIIEFLSTESDFAGVFANMTFASTGIDKSDPYQHPYYGGKVRMALEPEPVETDFRLYGTAEALSVSFNVSVAVVVTKNGTENEVLAFSSEVSDFEEAQNLLSFDSHEFVNAPGIIASGVCVPPSTSLVGMSSTSSIAPTPSPSVDQLTTTLGGETTSADMSTSLSSPSSTIAPTVSPSVSQFASVGGEISSASISSTSSIAPTSSPSVSQLATVSGETSSASISSTSSIRATASSVSQLGSVSEVASDTSSTTISSTVSTQSQSPTPSPLSSSLPSQTSTSRTQSEQVSSSAISPLATSPSPSTEPSTTTNETSVAPSTQPIVSSSTTVPSQSSIGEQATTTSSAGAGIEPSMSKPSSLLVHTSQTSTDSSISSTSTPPPLPEDEPVAGTNSAGIIGGVLGAIIVLLIMTLVGIGLVRFTRRKKGHYLVDESSGVHIRRNSMISNGSSDFWRQAENGIVS</sequence>
<keyword evidence="2" id="KW-0812">Transmembrane</keyword>
<feature type="compositionally biased region" description="Low complexity" evidence="1">
    <location>
        <begin position="726"/>
        <end position="739"/>
    </location>
</feature>
<dbReference type="GO" id="GO:0000272">
    <property type="term" value="P:polysaccharide catabolic process"/>
    <property type="evidence" value="ECO:0007669"/>
    <property type="project" value="InterPro"/>
</dbReference>
<keyword evidence="4" id="KW-1185">Reference proteome</keyword>
<reference evidence="3" key="1">
    <citation type="submission" date="2023-03" db="EMBL/GenBank/DDBJ databases">
        <authorList>
            <person name="Steffen K."/>
            <person name="Cardenas P."/>
        </authorList>
    </citation>
    <scope>NUCLEOTIDE SEQUENCE</scope>
</reference>
<evidence type="ECO:0000256" key="1">
    <source>
        <dbReference type="SAM" id="MobiDB-lite"/>
    </source>
</evidence>
<feature type="compositionally biased region" description="Low complexity" evidence="1">
    <location>
        <begin position="610"/>
        <end position="698"/>
    </location>
</feature>
<dbReference type="Gene3D" id="1.10.1330.10">
    <property type="entry name" value="Dockerin domain"/>
    <property type="match status" value="1"/>
</dbReference>
<dbReference type="EMBL" id="CASHTH010001798">
    <property type="protein sequence ID" value="CAI8020066.1"/>
    <property type="molecule type" value="Genomic_DNA"/>
</dbReference>
<protein>
    <recommendedName>
        <fullName evidence="5">EF-hand domain-containing protein</fullName>
    </recommendedName>
</protein>
<feature type="non-terminal residue" evidence="3">
    <location>
        <position position="1"/>
    </location>
</feature>
<feature type="region of interest" description="Disordered" evidence="1">
    <location>
        <begin position="610"/>
        <end position="751"/>
    </location>
</feature>
<feature type="compositionally biased region" description="Polar residues" evidence="1">
    <location>
        <begin position="507"/>
        <end position="517"/>
    </location>
</feature>
<comment type="caution">
    <text evidence="3">The sequence shown here is derived from an EMBL/GenBank/DDBJ whole genome shotgun (WGS) entry which is preliminary data.</text>
</comment>
<proteinExistence type="predicted"/>
<dbReference type="Proteomes" id="UP001174909">
    <property type="component" value="Unassembled WGS sequence"/>
</dbReference>
<feature type="transmembrane region" description="Helical" evidence="2">
    <location>
        <begin position="758"/>
        <end position="780"/>
    </location>
</feature>
<dbReference type="InterPro" id="IPR018247">
    <property type="entry name" value="EF_Hand_1_Ca_BS"/>
</dbReference>
<accession>A0AA35WK41</accession>
<dbReference type="InterPro" id="IPR036439">
    <property type="entry name" value="Dockerin_dom_sf"/>
</dbReference>
<dbReference type="PROSITE" id="PS00018">
    <property type="entry name" value="EF_HAND_1"/>
    <property type="match status" value="1"/>
</dbReference>
<evidence type="ECO:0000256" key="2">
    <source>
        <dbReference type="SAM" id="Phobius"/>
    </source>
</evidence>
<feature type="compositionally biased region" description="Low complexity" evidence="1">
    <location>
        <begin position="518"/>
        <end position="533"/>
    </location>
</feature>
<name>A0AA35WK41_GEOBA</name>
<evidence type="ECO:0000313" key="3">
    <source>
        <dbReference type="EMBL" id="CAI8020066.1"/>
    </source>
</evidence>
<keyword evidence="2" id="KW-1133">Transmembrane helix</keyword>
<organism evidence="3 4">
    <name type="scientific">Geodia barretti</name>
    <name type="common">Barrett's horny sponge</name>
    <dbReference type="NCBI Taxonomy" id="519541"/>
    <lineage>
        <taxon>Eukaryota</taxon>
        <taxon>Metazoa</taxon>
        <taxon>Porifera</taxon>
        <taxon>Demospongiae</taxon>
        <taxon>Heteroscleromorpha</taxon>
        <taxon>Tetractinellida</taxon>
        <taxon>Astrophorina</taxon>
        <taxon>Geodiidae</taxon>
        <taxon>Geodia</taxon>
    </lineage>
</organism>
<gene>
    <name evidence="3" type="ORF">GBAR_LOCUS12015</name>
</gene>
<dbReference type="AlphaFoldDB" id="A0AA35WK41"/>
<evidence type="ECO:0008006" key="5">
    <source>
        <dbReference type="Google" id="ProtNLM"/>
    </source>
</evidence>
<evidence type="ECO:0000313" key="4">
    <source>
        <dbReference type="Proteomes" id="UP001174909"/>
    </source>
</evidence>
<dbReference type="SUPFAM" id="SSF63446">
    <property type="entry name" value="Type I dockerin domain"/>
    <property type="match status" value="1"/>
</dbReference>